<evidence type="ECO:0000313" key="3">
    <source>
        <dbReference type="EMBL" id="EFO13106.1"/>
    </source>
</evidence>
<evidence type="ECO:0000256" key="1">
    <source>
        <dbReference type="PROSITE-ProRule" id="PRU00076"/>
    </source>
</evidence>
<dbReference type="RefSeq" id="XP_003150963.1">
    <property type="nucleotide sequence ID" value="XM_003150915.1"/>
</dbReference>
<keyword evidence="1" id="KW-1015">Disulfide bond</keyword>
<organism evidence="3">
    <name type="scientific">Loa loa</name>
    <name type="common">Eye worm</name>
    <name type="synonym">Filaria loa</name>
    <dbReference type="NCBI Taxonomy" id="7209"/>
    <lineage>
        <taxon>Eukaryota</taxon>
        <taxon>Metazoa</taxon>
        <taxon>Ecdysozoa</taxon>
        <taxon>Nematoda</taxon>
        <taxon>Chromadorea</taxon>
        <taxon>Rhabditida</taxon>
        <taxon>Spirurina</taxon>
        <taxon>Spiruromorpha</taxon>
        <taxon>Filarioidea</taxon>
        <taxon>Onchocercidae</taxon>
        <taxon>Loa</taxon>
    </lineage>
</organism>
<dbReference type="Gene3D" id="2.10.25.10">
    <property type="entry name" value="Laminin"/>
    <property type="match status" value="1"/>
</dbReference>
<dbReference type="PROSITE" id="PS50026">
    <property type="entry name" value="EGF_3"/>
    <property type="match status" value="1"/>
</dbReference>
<sequence length="56" mass="6405">YCSTDEDCLNDGKCIKESNDIVRRTCYCAFGYFGQNCDRSSFCSSQVIIRQKFASQ</sequence>
<dbReference type="CTD" id="9952915"/>
<keyword evidence="1" id="KW-0245">EGF-like domain</keyword>
<accession>A0A1S0TFV9</accession>
<feature type="disulfide bond" evidence="1">
    <location>
        <begin position="28"/>
        <end position="37"/>
    </location>
</feature>
<evidence type="ECO:0000259" key="2">
    <source>
        <dbReference type="PROSITE" id="PS50026"/>
    </source>
</evidence>
<dbReference type="InterPro" id="IPR000742">
    <property type="entry name" value="EGF"/>
</dbReference>
<name>A0A1S0TFV9_LOALO</name>
<dbReference type="KEGG" id="loa:LOAG_15424"/>
<dbReference type="SUPFAM" id="SSF57196">
    <property type="entry name" value="EGF/Laminin"/>
    <property type="match status" value="1"/>
</dbReference>
<proteinExistence type="predicted"/>
<dbReference type="OrthoDB" id="188511at2759"/>
<protein>
    <recommendedName>
        <fullName evidence="2">EGF-like domain-containing protein</fullName>
    </recommendedName>
</protein>
<dbReference type="PROSITE" id="PS01186">
    <property type="entry name" value="EGF_2"/>
    <property type="match status" value="1"/>
</dbReference>
<feature type="domain" description="EGF-like" evidence="2">
    <location>
        <begin position="1"/>
        <end position="38"/>
    </location>
</feature>
<dbReference type="AlphaFoldDB" id="A0A1S0TFV9"/>
<dbReference type="InParanoid" id="A0A1S0TFV9"/>
<dbReference type="PROSITE" id="PS00022">
    <property type="entry name" value="EGF_1"/>
    <property type="match status" value="1"/>
</dbReference>
<feature type="non-terminal residue" evidence="3">
    <location>
        <position position="1"/>
    </location>
</feature>
<dbReference type="EMBL" id="JH714008">
    <property type="protein sequence ID" value="EFO13106.1"/>
    <property type="molecule type" value="Genomic_DNA"/>
</dbReference>
<comment type="caution">
    <text evidence="1">Lacks conserved residue(s) required for the propagation of feature annotation.</text>
</comment>
<gene>
    <name evidence="3" type="ORF">LOAG_15424</name>
</gene>
<reference evidence="3" key="1">
    <citation type="submission" date="2012-04" db="EMBL/GenBank/DDBJ databases">
        <title>The Genome Sequence of Loa loa.</title>
        <authorList>
            <consortium name="The Broad Institute Genome Sequencing Platform"/>
            <consortium name="Broad Institute Genome Sequencing Center for Infectious Disease"/>
            <person name="Nutman T.B."/>
            <person name="Fink D.L."/>
            <person name="Russ C."/>
            <person name="Young S."/>
            <person name="Zeng Q."/>
            <person name="Gargeya S."/>
            <person name="Alvarado L."/>
            <person name="Berlin A."/>
            <person name="Chapman S.B."/>
            <person name="Chen Z."/>
            <person name="Freedman E."/>
            <person name="Gellesch M."/>
            <person name="Goldberg J."/>
            <person name="Griggs A."/>
            <person name="Gujja S."/>
            <person name="Heilman E.R."/>
            <person name="Heiman D."/>
            <person name="Howarth C."/>
            <person name="Mehta T."/>
            <person name="Neiman D."/>
            <person name="Pearson M."/>
            <person name="Roberts A."/>
            <person name="Saif S."/>
            <person name="Shea T."/>
            <person name="Shenoy N."/>
            <person name="Sisk P."/>
            <person name="Stolte C."/>
            <person name="Sykes S."/>
            <person name="White J."/>
            <person name="Yandava C."/>
            <person name="Haas B."/>
            <person name="Henn M.R."/>
            <person name="Nusbaum C."/>
            <person name="Birren B."/>
        </authorList>
    </citation>
    <scope>NUCLEOTIDE SEQUENCE [LARGE SCALE GENOMIC DNA]</scope>
</reference>
<dbReference type="GeneID" id="9952915"/>